<proteinExistence type="inferred from homology"/>
<dbReference type="InterPro" id="IPR050422">
    <property type="entry name" value="X-Pro_aminopeptidase_P"/>
</dbReference>
<evidence type="ECO:0000256" key="2">
    <source>
        <dbReference type="ARBA" id="ARBA00022723"/>
    </source>
</evidence>
<dbReference type="GO" id="GO:0046872">
    <property type="term" value="F:metal ion binding"/>
    <property type="evidence" value="ECO:0007669"/>
    <property type="project" value="UniProtKB-KW"/>
</dbReference>
<dbReference type="Gene3D" id="3.40.350.10">
    <property type="entry name" value="Creatinase/prolidase N-terminal domain"/>
    <property type="match status" value="2"/>
</dbReference>
<dbReference type="EMBL" id="JGVK01000009">
    <property type="protein sequence ID" value="KEY91458.1"/>
    <property type="molecule type" value="Genomic_DNA"/>
</dbReference>
<dbReference type="InterPro" id="IPR036005">
    <property type="entry name" value="Creatinase/aminopeptidase-like"/>
</dbReference>
<feature type="domain" description="Peptidase M24" evidence="4">
    <location>
        <begin position="310"/>
        <end position="523"/>
    </location>
</feature>
<dbReference type="FunFam" id="3.90.230.10:FF:000009">
    <property type="entry name" value="xaa-Pro aminopeptidase 2"/>
    <property type="match status" value="1"/>
</dbReference>
<comment type="similarity">
    <text evidence="1">Belongs to the peptidase M24B family.</text>
</comment>
<dbReference type="InterPro" id="IPR033740">
    <property type="entry name" value="Pept_M24B"/>
</dbReference>
<keyword evidence="2" id="KW-0479">Metal-binding</keyword>
<dbReference type="InterPro" id="IPR000587">
    <property type="entry name" value="Creatinase_N"/>
</dbReference>
<dbReference type="Pfam" id="PF16188">
    <property type="entry name" value="Peptidase_M24_C"/>
    <property type="match status" value="1"/>
</dbReference>
<accession>A0A084CNS9</accession>
<evidence type="ECO:0000259" key="6">
    <source>
        <dbReference type="Pfam" id="PF16188"/>
    </source>
</evidence>
<dbReference type="Pfam" id="PF00557">
    <property type="entry name" value="Peptidase_M24"/>
    <property type="match status" value="1"/>
</dbReference>
<dbReference type="eggNOG" id="COG0006">
    <property type="taxonomic scope" value="Bacteria"/>
</dbReference>
<reference evidence="7 8" key="1">
    <citation type="submission" date="2014-03" db="EMBL/GenBank/DDBJ databases">
        <title>Selection and divergence in the genomes of co-occurring obligate luminous symbionts with specific hosts.</title>
        <authorList>
            <person name="Hendry T.A."/>
            <person name="de Wet J.R."/>
            <person name="Dunlap P.V."/>
        </authorList>
    </citation>
    <scope>NUCLEOTIDE SEQUENCE [LARGE SCALE GENOMIC DNA]</scope>
    <source>
        <strain evidence="7 8">Ppalp.1</strain>
    </source>
</reference>
<dbReference type="RefSeq" id="WP_034413605.1">
    <property type="nucleotide sequence ID" value="NZ_JGVK01000009.1"/>
</dbReference>
<dbReference type="CDD" id="cd01085">
    <property type="entry name" value="APP"/>
    <property type="match status" value="1"/>
</dbReference>
<organism evidence="7 8">
    <name type="scientific">Candidatus Photodesmus blepharonis</name>
    <dbReference type="NCBI Taxonomy" id="1179155"/>
    <lineage>
        <taxon>Bacteria</taxon>
        <taxon>Pseudomonadati</taxon>
        <taxon>Pseudomonadota</taxon>
        <taxon>Gammaproteobacteria</taxon>
        <taxon>Vibrionales</taxon>
        <taxon>Vibrionaceae</taxon>
        <taxon>Candidatus Photodesmus</taxon>
    </lineage>
</organism>
<name>A0A084CNS9_9GAMM</name>
<dbReference type="SUPFAM" id="SSF55920">
    <property type="entry name" value="Creatinase/aminopeptidase"/>
    <property type="match status" value="1"/>
</dbReference>
<keyword evidence="7" id="KW-0031">Aminopeptidase</keyword>
<dbReference type="InterPro" id="IPR032416">
    <property type="entry name" value="Peptidase_M24_C"/>
</dbReference>
<keyword evidence="7" id="KW-0645">Protease</keyword>
<dbReference type="Pfam" id="PF01321">
    <property type="entry name" value="Creatinase_N"/>
    <property type="match status" value="1"/>
</dbReference>
<dbReference type="AlphaFoldDB" id="A0A084CNS9"/>
<protein>
    <submittedName>
        <fullName evidence="7">Xaa-Pro aminopeptidase P</fullName>
    </submittedName>
</protein>
<keyword evidence="3" id="KW-0378">Hydrolase</keyword>
<evidence type="ECO:0000256" key="1">
    <source>
        <dbReference type="ARBA" id="ARBA00008766"/>
    </source>
</evidence>
<sequence length="597" mass="67534">MLNSISDRVNAMRIWLKNHNYGAIIVPHEDEYLNEYLPTHNERLRWLTNFSGSAGMAVITNNKAAIFLDGRYVVQAHHEVPSEIFECYHVAEQSALNWILKNVTHTSKVTIDPHMHNSSWLDYAQITLASTHNLTILKYNPIDKIWYDRPSATISDIQLMSIQSVGKSCLKKRDEIADLIKKMGADSAIITALDSICWLLNIRALDIPRLPVLLSHVILHNNSNVEFFLNSKRLPKKFREHVGPGVTVYAPGLIQQRLETLSGKHILVDPKTSNAWFTIVLKKSNASIVKSSDPCLIPKAIKNKAEIAGIKTCHIRDGIAMIHFLAWLDAEISIGNLHDEALLANKLDSIRKQDPTFKDLSFDTISAVGRNAAMCHYNYKTQSKPSQLTNNTMYLIDSGGQYLYGTTDITRTVAVGKPSKTMIKQFTLVLKGHIGIAQAKFPKGTYGYQIDILARQHLWSEGYDYEHGTGHGVGHFLNVHEGPQHISKNRSSVPLMKNMVVSNEPGYYCNSFGIRIENLELVVELPTKGDFPVLAFETLTLCPIDKRNINLKMLTSSELYWLNNYHKKVWKKINPFVKDDVKQWLKQATEPLKTTEN</sequence>
<dbReference type="GO" id="GO:0070006">
    <property type="term" value="F:metalloaminopeptidase activity"/>
    <property type="evidence" value="ECO:0007669"/>
    <property type="project" value="InterPro"/>
</dbReference>
<comment type="caution">
    <text evidence="7">The sequence shown here is derived from an EMBL/GenBank/DDBJ whole genome shotgun (WGS) entry which is preliminary data.</text>
</comment>
<dbReference type="Gene3D" id="3.90.230.10">
    <property type="entry name" value="Creatinase/methionine aminopeptidase superfamily"/>
    <property type="match status" value="1"/>
</dbReference>
<dbReference type="InterPro" id="IPR029149">
    <property type="entry name" value="Creatin/AminoP/Spt16_N"/>
</dbReference>
<dbReference type="STRING" id="1179155.CF67_17039"/>
<dbReference type="PANTHER" id="PTHR43763">
    <property type="entry name" value="XAA-PRO AMINOPEPTIDASE 1"/>
    <property type="match status" value="1"/>
</dbReference>
<dbReference type="PANTHER" id="PTHR43763:SF6">
    <property type="entry name" value="XAA-PRO AMINOPEPTIDASE 1"/>
    <property type="match status" value="1"/>
</dbReference>
<evidence type="ECO:0000313" key="7">
    <source>
        <dbReference type="EMBL" id="KEY91458.1"/>
    </source>
</evidence>
<feature type="domain" description="Peptidase M24 C-terminal" evidence="6">
    <location>
        <begin position="533"/>
        <end position="592"/>
    </location>
</feature>
<keyword evidence="8" id="KW-1185">Reference proteome</keyword>
<dbReference type="Proteomes" id="UP000053784">
    <property type="component" value="Unassembled WGS sequence"/>
</dbReference>
<evidence type="ECO:0000256" key="3">
    <source>
        <dbReference type="ARBA" id="ARBA00022801"/>
    </source>
</evidence>
<evidence type="ECO:0000259" key="4">
    <source>
        <dbReference type="Pfam" id="PF00557"/>
    </source>
</evidence>
<dbReference type="GO" id="GO:0005737">
    <property type="term" value="C:cytoplasm"/>
    <property type="evidence" value="ECO:0007669"/>
    <property type="project" value="UniProtKB-ARBA"/>
</dbReference>
<gene>
    <name evidence="7" type="primary">ampP</name>
    <name evidence="7" type="ORF">CF67_17039</name>
</gene>
<dbReference type="InterPro" id="IPR000994">
    <property type="entry name" value="Pept_M24"/>
</dbReference>
<feature type="domain" description="Creatinase N-terminal" evidence="5">
    <location>
        <begin position="8"/>
        <end position="128"/>
    </location>
</feature>
<evidence type="ECO:0000313" key="8">
    <source>
        <dbReference type="Proteomes" id="UP000053784"/>
    </source>
</evidence>
<dbReference type="Pfam" id="PF16189">
    <property type="entry name" value="Creatinase_N_2"/>
    <property type="match status" value="1"/>
</dbReference>
<dbReference type="OrthoDB" id="9806388at2"/>
<dbReference type="SUPFAM" id="SSF53092">
    <property type="entry name" value="Creatinase/prolidase N-terminal domain"/>
    <property type="match status" value="1"/>
</dbReference>
<evidence type="ECO:0000259" key="5">
    <source>
        <dbReference type="Pfam" id="PF01321"/>
    </source>
</evidence>